<keyword evidence="3" id="KW-1185">Reference proteome</keyword>
<dbReference type="EMBL" id="JAODAN010000008">
    <property type="protein sequence ID" value="KAK1922770.1"/>
    <property type="molecule type" value="Genomic_DNA"/>
</dbReference>
<dbReference type="Proteomes" id="UP001182556">
    <property type="component" value="Unassembled WGS sequence"/>
</dbReference>
<sequence>MHLFPDRQHLSKGLAATEGPLPPPGHDPSRGPTLVVLVPDALLLIHPHKAPGREEWQMNVLKAPLHMRCQVRVGDPASANSAVGAQRGWMGLVSGEEGVWVGLDVEGEIKILRVDVGLDSTGRWFLRNTPMPSLPPRDKHASGGTVEASSPSSLQGITFMPLTDELRTMSSSKEQTQSSKAGVAVASISKLQSADGLARSHISVAAYERRSIALADGFGEISGQNEIPPIWDWGVISDLTSSCSSSSGTAIIDLVPVPEAPPHKYALALLSRPEGDILTHIGLHGPETSGDRWSMIAGEEVALVGVTGIATLVPSLSSSRGLTGLTAVITENGAILVTSPRVDVPPPTEISTVNPEDVAKRSAISIMKAMKQNVDWSDVVRATLGVVKKMQKRDMTNLVLKETFEVVKAEKDLNEMLEISRLQIAFFGTFDCQRRDFASDVLRMQEAAALFTAAAIAKDDKVSFELDSVWPLIYVAEWVFATLAQSLREIILHRASLEWGADDVAAPSAVLYAVNPYLRSLVLRLLAQVQALTAFVSTIKRPILPPESPGLSGVAPIRDVKATVLAKDRVKGMAVGQGINVVKWGKALMALQKGAPTATEEDTKSLLELHVSMSPEVLKRTLEALPNPSSLFMDEHSELEIFDRVTFMRLPKAIGAACNRCEGRTLLGVPGGVSPRGGESIWEKWKEERRLGCACGGSWVRI</sequence>
<protein>
    <recommendedName>
        <fullName evidence="4">Mediator complex subunit 16</fullName>
    </recommendedName>
</protein>
<evidence type="ECO:0000256" key="1">
    <source>
        <dbReference type="SAM" id="MobiDB-lite"/>
    </source>
</evidence>
<name>A0AAD9CYG4_PAPLA</name>
<gene>
    <name evidence="2" type="ORF">DB88DRAFT_496218</name>
</gene>
<dbReference type="AlphaFoldDB" id="A0AAD9CYG4"/>
<comment type="caution">
    <text evidence="2">The sequence shown here is derived from an EMBL/GenBank/DDBJ whole genome shotgun (WGS) entry which is preliminary data.</text>
</comment>
<feature type="region of interest" description="Disordered" evidence="1">
    <location>
        <begin position="129"/>
        <end position="152"/>
    </location>
</feature>
<organism evidence="2 3">
    <name type="scientific">Papiliotrema laurentii</name>
    <name type="common">Cryptococcus laurentii</name>
    <dbReference type="NCBI Taxonomy" id="5418"/>
    <lineage>
        <taxon>Eukaryota</taxon>
        <taxon>Fungi</taxon>
        <taxon>Dikarya</taxon>
        <taxon>Basidiomycota</taxon>
        <taxon>Agaricomycotina</taxon>
        <taxon>Tremellomycetes</taxon>
        <taxon>Tremellales</taxon>
        <taxon>Rhynchogastremaceae</taxon>
        <taxon>Papiliotrema</taxon>
    </lineage>
</organism>
<reference evidence="2" key="1">
    <citation type="submission" date="2023-02" db="EMBL/GenBank/DDBJ databases">
        <title>Identification and recombinant expression of a fungal hydrolase from Papiliotrema laurentii that hydrolyzes apple cutin and clears colloidal polyester polyurethane.</title>
        <authorList>
            <consortium name="DOE Joint Genome Institute"/>
            <person name="Roman V.A."/>
            <person name="Bojanowski C."/>
            <person name="Crable B.R."/>
            <person name="Wagner D.N."/>
            <person name="Hung C.S."/>
            <person name="Nadeau L.J."/>
            <person name="Schratz L."/>
            <person name="Haridas S."/>
            <person name="Pangilinan J."/>
            <person name="Lipzen A."/>
            <person name="Na H."/>
            <person name="Yan M."/>
            <person name="Ng V."/>
            <person name="Grigoriev I.V."/>
            <person name="Spatafora J.W."/>
            <person name="Barlow D."/>
            <person name="Biffinger J."/>
            <person name="Kelley-Loughnane N."/>
            <person name="Varaljay V.A."/>
            <person name="Crookes-Goodson W.J."/>
        </authorList>
    </citation>
    <scope>NUCLEOTIDE SEQUENCE</scope>
    <source>
        <strain evidence="2">5307AH</strain>
    </source>
</reference>
<evidence type="ECO:0008006" key="4">
    <source>
        <dbReference type="Google" id="ProtNLM"/>
    </source>
</evidence>
<evidence type="ECO:0000313" key="2">
    <source>
        <dbReference type="EMBL" id="KAK1922770.1"/>
    </source>
</evidence>
<evidence type="ECO:0000313" key="3">
    <source>
        <dbReference type="Proteomes" id="UP001182556"/>
    </source>
</evidence>
<proteinExistence type="predicted"/>
<accession>A0AAD9CYG4</accession>